<dbReference type="EMBL" id="DADUEU010000004">
    <property type="protein sequence ID" value="HBB1572090.1"/>
    <property type="molecule type" value="Genomic_DNA"/>
</dbReference>
<name>A0A2P4RQM0_ECOLX</name>
<reference evidence="8" key="2">
    <citation type="submission" date="2017-03" db="EMBL/GenBank/DDBJ databases">
        <title>The mobilome is the main driver of stx2-positive O26:H11 Escherichia coli strains evolution.</title>
        <authorList>
            <person name="Delannoy S."/>
            <person name="Mariani-Kurkdjian P."/>
            <person name="Webb H.E."/>
            <person name="Bonacorsi S."/>
            <person name="Fach P."/>
        </authorList>
    </citation>
    <scope>NUCLEOTIDE SEQUENCE</scope>
    <source>
        <strain evidence="8">34870</strain>
    </source>
</reference>
<reference evidence="1 19" key="5">
    <citation type="submission" date="2018-08" db="EMBL/GenBank/DDBJ databases">
        <authorList>
            <consortium name="NARMS: The National Antimicrobial Resistance Monitoring System"/>
        </authorList>
    </citation>
    <scope>NUCLEOTIDE SEQUENCE [LARGE SCALE GENOMIC DNA]</scope>
    <source>
        <strain evidence="1 19">FSIS11705178</strain>
    </source>
</reference>
<dbReference type="Proteomes" id="UP000480485">
    <property type="component" value="Unassembled WGS sequence"/>
</dbReference>
<evidence type="ECO:0000313" key="7">
    <source>
        <dbReference type="EMBL" id="NEM84589.1"/>
    </source>
</evidence>
<dbReference type="Proteomes" id="UP000392867">
    <property type="component" value="Unassembled WGS sequence"/>
</dbReference>
<evidence type="ECO:0000313" key="5">
    <source>
        <dbReference type="EMBL" id="MWT88115.1"/>
    </source>
</evidence>
<proteinExistence type="predicted"/>
<reference evidence="9 18" key="10">
    <citation type="submission" date="2020-06" db="EMBL/GenBank/DDBJ databases">
        <title>REHAB project genomes.</title>
        <authorList>
            <person name="Shaw L.P."/>
        </authorList>
    </citation>
    <scope>NUCLEOTIDE SEQUENCE [LARGE SCALE GENOMIC DNA]</scope>
    <source>
        <strain evidence="9 18">RHB30-C10</strain>
    </source>
</reference>
<evidence type="ECO:0000313" key="14">
    <source>
        <dbReference type="Proteomes" id="UP000392867"/>
    </source>
</evidence>
<reference evidence="7 16" key="9">
    <citation type="submission" date="2020-02" db="EMBL/GenBank/DDBJ databases">
        <authorList>
            <person name="Subbiah M."/>
            <person name="Call D."/>
        </authorList>
    </citation>
    <scope>NUCLEOTIDE SEQUENCE [LARGE SCALE GENOMIC DNA]</scope>
    <source>
        <strain evidence="7 16">8375wC2</strain>
    </source>
</reference>
<reference evidence="8 11" key="1">
    <citation type="journal article" date="2015" name="Genome Announc.">
        <title>Draft Genome Sequences of Human-Pathogenic Escherichia coli O26:H11 Strains Carrying the stx2 Gene Only and Circulating in France.</title>
        <authorList>
            <person name="Delannoy S."/>
            <person name="Mariani-Kurkdjian P."/>
            <person name="Bonacorsi S."/>
            <person name="Liguori S."/>
            <person name="Ison S.A."/>
            <person name="Fach P."/>
        </authorList>
    </citation>
    <scope>NUCLEOTIDE SEQUENCE [LARGE SCALE GENOMIC DNA]</scope>
    <source>
        <strain evidence="8 11">34870</strain>
    </source>
</reference>
<evidence type="ECO:0000313" key="4">
    <source>
        <dbReference type="EMBL" id="MQK23701.1"/>
    </source>
</evidence>
<reference evidence="15 17" key="8">
    <citation type="submission" date="2019-12" db="EMBL/GenBank/DDBJ databases">
        <title>Enteriobacteria Tanzani isolates_8377-8380.</title>
        <authorList>
            <person name="Subbiah M."/>
            <person name="Call D."/>
        </authorList>
    </citation>
    <scope>NUCLEOTIDE SEQUENCE [LARGE SCALE GENOMIC DNA]</scope>
    <source>
        <strain evidence="6 15">8378wB3</strain>
        <strain evidence="5 17">8378wC7</strain>
    </source>
</reference>
<dbReference type="EMBL" id="WTRN01001307">
    <property type="protein sequence ID" value="MWT88115.1"/>
    <property type="molecule type" value="Genomic_DNA"/>
</dbReference>
<dbReference type="EMBL" id="RYCF01000009">
    <property type="protein sequence ID" value="MQK23701.1"/>
    <property type="molecule type" value="Genomic_DNA"/>
</dbReference>
<evidence type="ECO:0000313" key="2">
    <source>
        <dbReference type="EMBL" id="HBB1572090.1"/>
    </source>
</evidence>
<dbReference type="EMBL" id="WTRX01000002">
    <property type="protein sequence ID" value="MWU29684.1"/>
    <property type="molecule type" value="Genomic_DNA"/>
</dbReference>
<evidence type="ECO:0000313" key="1">
    <source>
        <dbReference type="EMBL" id="EFC3524270.1"/>
    </source>
</evidence>
<dbReference type="Proteomes" id="UP000359125">
    <property type="component" value="Unassembled WGS sequence"/>
</dbReference>
<reference evidence="4 13" key="6">
    <citation type="journal article" date="2019" name="Environ. Health Perspect.">
        <title>Inter-host Transmission of Carbapenemase-Producing Escherichia coli among Humans and Backyard Animals.</title>
        <authorList>
            <person name="Li J."/>
            <person name="Bi Z."/>
            <person name="Ma S."/>
            <person name="Chen B."/>
            <person name="Cai C."/>
            <person name="He J."/>
            <person name="Schwarz S."/>
            <person name="Sun C."/>
            <person name="Zhou Y."/>
            <person name="Yin J."/>
            <person name="Hulth A."/>
            <person name="Wang Y."/>
            <person name="Shen Z."/>
            <person name="Wang S."/>
            <person name="Wu C."/>
            <person name="Nilsson L.E."/>
            <person name="Walsh T.R."/>
            <person name="Borjesson S."/>
            <person name="Shen J."/>
            <person name="Sun Q."/>
            <person name="Wang Y."/>
        </authorList>
    </citation>
    <scope>NUCLEOTIDE SEQUENCE [LARGE SCALE GENOMIC DNA]</scope>
    <source>
        <strain evidence="4 13">A016f</strain>
    </source>
</reference>
<evidence type="ECO:0000313" key="18">
    <source>
        <dbReference type="Proteomes" id="UP000512322"/>
    </source>
</evidence>
<gene>
    <name evidence="8" type="ORF">ABE91_008115</name>
    <name evidence="1" type="ORF">CTR35_001384</name>
    <name evidence="4" type="ORF">EIZ93_05095</name>
    <name evidence="3" type="ORF">FVB16_02115</name>
    <name evidence="7" type="ORF">G3V95_03595</name>
    <name evidence="6" type="ORF">GP944_02610</name>
    <name evidence="5" type="ORF">GP954_23795</name>
    <name evidence="9" type="ORF">HVY77_17580</name>
    <name evidence="2" type="ORF">J0541_000951</name>
    <name evidence="10" type="ORF">NCTC9081_03028</name>
</gene>
<evidence type="ECO:0000313" key="17">
    <source>
        <dbReference type="Proteomes" id="UP000480485"/>
    </source>
</evidence>
<dbReference type="Proteomes" id="UP000254716">
    <property type="component" value="Unassembled WGS sequence"/>
</dbReference>
<dbReference type="EMBL" id="VOTT01000011">
    <property type="protein sequence ID" value="MPU47674.1"/>
    <property type="molecule type" value="Genomic_DNA"/>
</dbReference>
<protein>
    <submittedName>
        <fullName evidence="5">Uncharacterized protein</fullName>
    </submittedName>
</protein>
<evidence type="ECO:0000313" key="3">
    <source>
        <dbReference type="EMBL" id="MPU47674.1"/>
    </source>
</evidence>
<accession>A0A2P4RQM0</accession>
<reference evidence="3 14" key="7">
    <citation type="submission" date="2019-08" db="EMBL/GenBank/DDBJ databases">
        <title>Identification of Water Treatment Resistant and Multidrug Resistant Urinary Pathogenic Escherichia coli in Wastewater.</title>
        <authorList>
            <person name="Neumann N."/>
        </authorList>
    </citation>
    <scope>NUCLEOTIDE SEQUENCE [LARGE SCALE GENOMIC DNA]</scope>
    <source>
        <strain evidence="3 14">WU2356</strain>
    </source>
</reference>
<evidence type="ECO:0000313" key="10">
    <source>
        <dbReference type="EMBL" id="STJ17590.1"/>
    </source>
</evidence>
<dbReference type="EMBL" id="CP057293">
    <property type="protein sequence ID" value="QMF68576.1"/>
    <property type="molecule type" value="Genomic_DNA"/>
</dbReference>
<sequence length="89" mass="10285">MNKFQHQGAELRNRAKELALSVLKTHPDAQKNGNGVKQAEVFRLSGLDWGEKRKATSSNQQYWVVALLRELEEEGLVEQIEDRGPWRLR</sequence>
<evidence type="ECO:0000313" key="6">
    <source>
        <dbReference type="EMBL" id="MWU29684.1"/>
    </source>
</evidence>
<evidence type="ECO:0000313" key="11">
    <source>
        <dbReference type="Proteomes" id="UP000036331"/>
    </source>
</evidence>
<dbReference type="Proteomes" id="UP000538406">
    <property type="component" value="Unassembled WGS sequence"/>
</dbReference>
<reference evidence="2" key="3">
    <citation type="journal article" date="2018" name="Genome Biol.">
        <title>SKESA: strategic k-mer extension for scrupulous assemblies.</title>
        <authorList>
            <person name="Souvorov A."/>
            <person name="Agarwala R."/>
            <person name="Lipman D.J."/>
        </authorList>
    </citation>
    <scope>NUCLEOTIDE SEQUENCE</scope>
    <source>
        <strain evidence="2">Escherichia coli</strain>
    </source>
</reference>
<evidence type="ECO:0000313" key="13">
    <source>
        <dbReference type="Proteomes" id="UP000359125"/>
    </source>
</evidence>
<evidence type="ECO:0000313" key="16">
    <source>
        <dbReference type="Proteomes" id="UP000469708"/>
    </source>
</evidence>
<dbReference type="Proteomes" id="UP000441160">
    <property type="component" value="Unassembled WGS sequence"/>
</dbReference>
<evidence type="ECO:0000313" key="9">
    <source>
        <dbReference type="EMBL" id="QMF68576.1"/>
    </source>
</evidence>
<dbReference type="EMBL" id="UGCV01000008">
    <property type="protein sequence ID" value="STJ17590.1"/>
    <property type="molecule type" value="Genomic_DNA"/>
</dbReference>
<reference evidence="2" key="11">
    <citation type="submission" date="2021-03" db="EMBL/GenBank/DDBJ databases">
        <authorList>
            <consortium name="NCBI Pathogen Detection Project"/>
        </authorList>
    </citation>
    <scope>NUCLEOTIDE SEQUENCE</scope>
    <source>
        <strain evidence="2">Escherichia coli</strain>
    </source>
</reference>
<evidence type="ECO:0000313" key="12">
    <source>
        <dbReference type="Proteomes" id="UP000254716"/>
    </source>
</evidence>
<reference evidence="10 12" key="4">
    <citation type="submission" date="2018-06" db="EMBL/GenBank/DDBJ databases">
        <authorList>
            <consortium name="Pathogen Informatics"/>
            <person name="Doyle S."/>
        </authorList>
    </citation>
    <scope>NUCLEOTIDE SEQUENCE [LARGE SCALE GENOMIC DNA]</scope>
    <source>
        <strain evidence="10 12">NCTC9081</strain>
    </source>
</reference>
<dbReference type="AlphaFoldDB" id="A0A2P4RQM0"/>
<dbReference type="Proteomes" id="UP000469708">
    <property type="component" value="Unassembled WGS sequence"/>
</dbReference>
<evidence type="ECO:0000313" key="8">
    <source>
        <dbReference type="EMBL" id="PBN78343.1"/>
    </source>
</evidence>
<evidence type="ECO:0000313" key="19">
    <source>
        <dbReference type="Proteomes" id="UP000538406"/>
    </source>
</evidence>
<dbReference type="Proteomes" id="UP000512322">
    <property type="component" value="Chromosome"/>
</dbReference>
<organism evidence="5 17">
    <name type="scientific">Escherichia coli</name>
    <dbReference type="NCBI Taxonomy" id="562"/>
    <lineage>
        <taxon>Bacteria</taxon>
        <taxon>Pseudomonadati</taxon>
        <taxon>Pseudomonadota</taxon>
        <taxon>Gammaproteobacteria</taxon>
        <taxon>Enterobacterales</taxon>
        <taxon>Enterobacteriaceae</taxon>
        <taxon>Escherichia</taxon>
    </lineage>
</organism>
<dbReference type="EMBL" id="LDXE02000001">
    <property type="protein sequence ID" value="PBN78343.1"/>
    <property type="molecule type" value="Genomic_DNA"/>
</dbReference>
<evidence type="ECO:0000313" key="15">
    <source>
        <dbReference type="Proteomes" id="UP000441160"/>
    </source>
</evidence>
<dbReference type="Proteomes" id="UP000036331">
    <property type="component" value="Unassembled WGS sequence"/>
</dbReference>
<dbReference type="RefSeq" id="WP_001032044.1">
    <property type="nucleotide sequence ID" value="NZ_AP021895.1"/>
</dbReference>
<dbReference type="EMBL" id="AASHPR010000009">
    <property type="protein sequence ID" value="EFC3524270.1"/>
    <property type="molecule type" value="Genomic_DNA"/>
</dbReference>
<dbReference type="Proteomes" id="UP000870292">
    <property type="component" value="Unassembled WGS sequence"/>
</dbReference>
<dbReference type="EMBL" id="JAAGYI010000004">
    <property type="protein sequence ID" value="NEM84589.1"/>
    <property type="molecule type" value="Genomic_DNA"/>
</dbReference>